<evidence type="ECO:0000313" key="12">
    <source>
        <dbReference type="Proteomes" id="UP000800039"/>
    </source>
</evidence>
<dbReference type="Gene3D" id="3.40.390.10">
    <property type="entry name" value="Collagenase (Catalytic Domain)"/>
    <property type="match status" value="1"/>
</dbReference>
<dbReference type="AlphaFoldDB" id="A0A9P4GIF7"/>
<feature type="signal peptide" evidence="9">
    <location>
        <begin position="1"/>
        <end position="20"/>
    </location>
</feature>
<dbReference type="EMBL" id="ML976616">
    <property type="protein sequence ID" value="KAF1846180.1"/>
    <property type="molecule type" value="Genomic_DNA"/>
</dbReference>
<dbReference type="PANTHER" id="PTHR47466">
    <property type="match status" value="1"/>
</dbReference>
<evidence type="ECO:0000256" key="3">
    <source>
        <dbReference type="ARBA" id="ARBA00022723"/>
    </source>
</evidence>
<dbReference type="PANTHER" id="PTHR47466:SF1">
    <property type="entry name" value="METALLOPROTEASE MEP1 (AFU_ORTHOLOGUE AFUA_1G07730)-RELATED"/>
    <property type="match status" value="1"/>
</dbReference>
<dbReference type="GO" id="GO:0006508">
    <property type="term" value="P:proteolysis"/>
    <property type="evidence" value="ECO:0007669"/>
    <property type="project" value="UniProtKB-KW"/>
</dbReference>
<proteinExistence type="inferred from homology"/>
<keyword evidence="2" id="KW-0645">Protease</keyword>
<keyword evidence="8" id="KW-1015">Disulfide bond</keyword>
<accession>A0A9P4GIF7</accession>
<feature type="chain" id="PRO_5040424478" description="Peptidase M43 pregnancy-associated plasma-A domain-containing protein" evidence="9">
    <location>
        <begin position="21"/>
        <end position="302"/>
    </location>
</feature>
<dbReference type="InterPro" id="IPR024079">
    <property type="entry name" value="MetalloPept_cat_dom_sf"/>
</dbReference>
<keyword evidence="5" id="KW-0378">Hydrolase</keyword>
<evidence type="ECO:0000259" key="10">
    <source>
        <dbReference type="Pfam" id="PF05572"/>
    </source>
</evidence>
<evidence type="ECO:0000256" key="1">
    <source>
        <dbReference type="ARBA" id="ARBA00008721"/>
    </source>
</evidence>
<evidence type="ECO:0000256" key="9">
    <source>
        <dbReference type="SAM" id="SignalP"/>
    </source>
</evidence>
<dbReference type="GO" id="GO:0046872">
    <property type="term" value="F:metal ion binding"/>
    <property type="evidence" value="ECO:0007669"/>
    <property type="project" value="UniProtKB-KW"/>
</dbReference>
<dbReference type="Pfam" id="PF05572">
    <property type="entry name" value="Peptidase_M43"/>
    <property type="match status" value="1"/>
</dbReference>
<keyword evidence="12" id="KW-1185">Reference proteome</keyword>
<feature type="domain" description="Peptidase M43 pregnancy-associated plasma-A" evidence="10">
    <location>
        <begin position="194"/>
        <end position="283"/>
    </location>
</feature>
<dbReference type="Proteomes" id="UP000800039">
    <property type="component" value="Unassembled WGS sequence"/>
</dbReference>
<evidence type="ECO:0000256" key="4">
    <source>
        <dbReference type="ARBA" id="ARBA00022729"/>
    </source>
</evidence>
<evidence type="ECO:0000256" key="8">
    <source>
        <dbReference type="ARBA" id="ARBA00023157"/>
    </source>
</evidence>
<organism evidence="11 12">
    <name type="scientific">Cucurbitaria berberidis CBS 394.84</name>
    <dbReference type="NCBI Taxonomy" id="1168544"/>
    <lineage>
        <taxon>Eukaryota</taxon>
        <taxon>Fungi</taxon>
        <taxon>Dikarya</taxon>
        <taxon>Ascomycota</taxon>
        <taxon>Pezizomycotina</taxon>
        <taxon>Dothideomycetes</taxon>
        <taxon>Pleosporomycetidae</taxon>
        <taxon>Pleosporales</taxon>
        <taxon>Pleosporineae</taxon>
        <taxon>Cucurbitariaceae</taxon>
        <taxon>Cucurbitaria</taxon>
    </lineage>
</organism>
<evidence type="ECO:0000256" key="5">
    <source>
        <dbReference type="ARBA" id="ARBA00022801"/>
    </source>
</evidence>
<dbReference type="SUPFAM" id="SSF55486">
    <property type="entry name" value="Metalloproteases ('zincins'), catalytic domain"/>
    <property type="match status" value="1"/>
</dbReference>
<gene>
    <name evidence="11" type="ORF">K460DRAFT_355893</name>
</gene>
<evidence type="ECO:0000313" key="11">
    <source>
        <dbReference type="EMBL" id="KAF1846180.1"/>
    </source>
</evidence>
<dbReference type="RefSeq" id="XP_040788743.1">
    <property type="nucleotide sequence ID" value="XM_040931911.1"/>
</dbReference>
<keyword evidence="4 9" id="KW-0732">Signal</keyword>
<dbReference type="GO" id="GO:0008237">
    <property type="term" value="F:metallopeptidase activity"/>
    <property type="evidence" value="ECO:0007669"/>
    <property type="project" value="UniProtKB-KW"/>
</dbReference>
<protein>
    <recommendedName>
        <fullName evidence="10">Peptidase M43 pregnancy-associated plasma-A domain-containing protein</fullName>
    </recommendedName>
</protein>
<keyword evidence="6" id="KW-0862">Zinc</keyword>
<keyword evidence="3" id="KW-0479">Metal-binding</keyword>
<evidence type="ECO:0000256" key="7">
    <source>
        <dbReference type="ARBA" id="ARBA00023049"/>
    </source>
</evidence>
<keyword evidence="7" id="KW-0482">Metalloprotease</keyword>
<comment type="caution">
    <text evidence="11">The sequence shown here is derived from an EMBL/GenBank/DDBJ whole genome shotgun (WGS) entry which is preliminary data.</text>
</comment>
<dbReference type="OrthoDB" id="536211at2759"/>
<evidence type="ECO:0000256" key="6">
    <source>
        <dbReference type="ARBA" id="ARBA00022833"/>
    </source>
</evidence>
<name>A0A9P4GIF7_9PLEO</name>
<evidence type="ECO:0000256" key="2">
    <source>
        <dbReference type="ARBA" id="ARBA00022670"/>
    </source>
</evidence>
<comment type="similarity">
    <text evidence="1">Belongs to the peptidase M43B family.</text>
</comment>
<reference evidence="11" key="1">
    <citation type="submission" date="2020-01" db="EMBL/GenBank/DDBJ databases">
        <authorList>
            <consortium name="DOE Joint Genome Institute"/>
            <person name="Haridas S."/>
            <person name="Albert R."/>
            <person name="Binder M."/>
            <person name="Bloem J."/>
            <person name="Labutti K."/>
            <person name="Salamov A."/>
            <person name="Andreopoulos B."/>
            <person name="Baker S.E."/>
            <person name="Barry K."/>
            <person name="Bills G."/>
            <person name="Bluhm B.H."/>
            <person name="Cannon C."/>
            <person name="Castanera R."/>
            <person name="Culley D.E."/>
            <person name="Daum C."/>
            <person name="Ezra D."/>
            <person name="Gonzalez J.B."/>
            <person name="Henrissat B."/>
            <person name="Kuo A."/>
            <person name="Liang C."/>
            <person name="Lipzen A."/>
            <person name="Lutzoni F."/>
            <person name="Magnuson J."/>
            <person name="Mondo S."/>
            <person name="Nolan M."/>
            <person name="Ohm R."/>
            <person name="Pangilinan J."/>
            <person name="Park H.-J."/>
            <person name="Ramirez L."/>
            <person name="Alfaro M."/>
            <person name="Sun H."/>
            <person name="Tritt A."/>
            <person name="Yoshinaga Y."/>
            <person name="Zwiers L.-H."/>
            <person name="Turgeon B.G."/>
            <person name="Goodwin S.B."/>
            <person name="Spatafora J.W."/>
            <person name="Crous P.W."/>
            <person name="Grigoriev I.V."/>
        </authorList>
    </citation>
    <scope>NUCLEOTIDE SEQUENCE</scope>
    <source>
        <strain evidence="11">CBS 394.84</strain>
    </source>
</reference>
<dbReference type="InterPro" id="IPR008754">
    <property type="entry name" value="Peptidase_M43"/>
</dbReference>
<dbReference type="GeneID" id="63849163"/>
<sequence>MRLTSVVLVALATFGAKVAGICGTPGPTHEQMQVARNLHVHEIDSRSMGKSLANKTGINISVYYHIIVADSKSKKDGGISLSVLKRQTQALNDGYRPHNITWTQAGADWTVAPQWAKNQDERPMMKKLRIGTYADMNVYLFPSIDSIDGTEVGAGSSILGYCSEFPKAVVPKSEEWYHDGILLRSDTTPGSDTVWNMGKALVHEAGHWLGLYHTFEGGCEGDGDGIDDTPAEDIKYAMSGIKGCDKNRNSCPGSGKDPVTNFMDYSDESCWSHFTHGQEVRMYSQWSKFRASHKKPLTRYSH</sequence>